<reference evidence="5" key="1">
    <citation type="submission" date="2019-09" db="EMBL/GenBank/DDBJ databases">
        <title>Draft genome information of white flower Hibiscus syriacus.</title>
        <authorList>
            <person name="Kim Y.-M."/>
        </authorList>
    </citation>
    <scope>NUCLEOTIDE SEQUENCE [LARGE SCALE GENOMIC DNA]</scope>
    <source>
        <strain evidence="5">YM2019G1</strain>
    </source>
</reference>
<evidence type="ECO:0000313" key="6">
    <source>
        <dbReference type="Proteomes" id="UP000436088"/>
    </source>
</evidence>
<proteinExistence type="inferred from homology"/>
<dbReference type="PANTHER" id="PTHR11014:SF63">
    <property type="entry name" value="METALLOPEPTIDASE, PUTATIVE (AFU_ORTHOLOGUE AFUA_6G09600)-RELATED"/>
    <property type="match status" value="1"/>
</dbReference>
<evidence type="ECO:0000256" key="3">
    <source>
        <dbReference type="ARBA" id="ARBA00023211"/>
    </source>
</evidence>
<gene>
    <name evidence="5" type="ORF">F3Y22_tig00112206pilonHSYRG00142</name>
</gene>
<dbReference type="InterPro" id="IPR017439">
    <property type="entry name" value="Amidohydrolase"/>
</dbReference>
<comment type="caution">
    <text evidence="5">The sequence shown here is derived from an EMBL/GenBank/DDBJ whole genome shotgun (WGS) entry which is preliminary data.</text>
</comment>
<dbReference type="Proteomes" id="UP000436088">
    <property type="component" value="Unassembled WGS sequence"/>
</dbReference>
<dbReference type="PANTHER" id="PTHR11014">
    <property type="entry name" value="PEPTIDASE M20 FAMILY MEMBER"/>
    <property type="match status" value="1"/>
</dbReference>
<feature type="domain" description="Peptidase M20 dimerisation" evidence="4">
    <location>
        <begin position="67"/>
        <end position="147"/>
    </location>
</feature>
<dbReference type="GO" id="GO:0010179">
    <property type="term" value="F:IAA-Ala conjugate hydrolase activity"/>
    <property type="evidence" value="ECO:0007669"/>
    <property type="project" value="TreeGrafter"/>
</dbReference>
<dbReference type="Pfam" id="PF07687">
    <property type="entry name" value="M20_dimer"/>
    <property type="match status" value="1"/>
</dbReference>
<evidence type="ECO:0000256" key="1">
    <source>
        <dbReference type="ARBA" id="ARBA00006153"/>
    </source>
</evidence>
<protein>
    <submittedName>
        <fullName evidence="5">Gag-pol polyprotein-like protein</fullName>
    </submittedName>
</protein>
<dbReference type="InterPro" id="IPR002933">
    <property type="entry name" value="Peptidase_M20"/>
</dbReference>
<name>A0A6A2YD96_HIBSY</name>
<dbReference type="InterPro" id="IPR011650">
    <property type="entry name" value="Peptidase_M20_dimer"/>
</dbReference>
<accession>A0A6A2YD96</accession>
<dbReference type="Pfam" id="PF01546">
    <property type="entry name" value="Peptidase_M20"/>
    <property type="match status" value="1"/>
</dbReference>
<evidence type="ECO:0000259" key="4">
    <source>
        <dbReference type="Pfam" id="PF07687"/>
    </source>
</evidence>
<dbReference type="GO" id="GO:0005783">
    <property type="term" value="C:endoplasmic reticulum"/>
    <property type="evidence" value="ECO:0007669"/>
    <property type="project" value="TreeGrafter"/>
</dbReference>
<sequence length="151" mass="16482">MKEMVEWEHKSRNKGKMHACGHDVHVTMLLVAAKRVDYNVRAIFGLHVWPELPTGTVGSRPGPILAGSARFQVKIQGKSGRADQPHTIGDPVLAASFSILALQQLIFQEMNPLEPNVVSIRFVQAGHAANVIPETVTFGGTFRSMTNEGLS</sequence>
<dbReference type="InterPro" id="IPR036264">
    <property type="entry name" value="Bact_exopeptidase_dim_dom"/>
</dbReference>
<keyword evidence="2" id="KW-0378">Hydrolase</keyword>
<dbReference type="SUPFAM" id="SSF53187">
    <property type="entry name" value="Zn-dependent exopeptidases"/>
    <property type="match status" value="1"/>
</dbReference>
<organism evidence="5 6">
    <name type="scientific">Hibiscus syriacus</name>
    <name type="common">Rose of Sharon</name>
    <dbReference type="NCBI Taxonomy" id="106335"/>
    <lineage>
        <taxon>Eukaryota</taxon>
        <taxon>Viridiplantae</taxon>
        <taxon>Streptophyta</taxon>
        <taxon>Embryophyta</taxon>
        <taxon>Tracheophyta</taxon>
        <taxon>Spermatophyta</taxon>
        <taxon>Magnoliopsida</taxon>
        <taxon>eudicotyledons</taxon>
        <taxon>Gunneridae</taxon>
        <taxon>Pentapetalae</taxon>
        <taxon>rosids</taxon>
        <taxon>malvids</taxon>
        <taxon>Malvales</taxon>
        <taxon>Malvaceae</taxon>
        <taxon>Malvoideae</taxon>
        <taxon>Hibiscus</taxon>
    </lineage>
</organism>
<comment type="similarity">
    <text evidence="1">Belongs to the peptidase M20 family.</text>
</comment>
<dbReference type="FunFam" id="3.30.70.360:FF:000001">
    <property type="entry name" value="N-acetyldiaminopimelate deacetylase"/>
    <property type="match status" value="1"/>
</dbReference>
<dbReference type="SUPFAM" id="SSF55031">
    <property type="entry name" value="Bacterial exopeptidase dimerisation domain"/>
    <property type="match status" value="1"/>
</dbReference>
<dbReference type="GO" id="GO:0009850">
    <property type="term" value="P:auxin metabolic process"/>
    <property type="evidence" value="ECO:0007669"/>
    <property type="project" value="TreeGrafter"/>
</dbReference>
<dbReference type="AlphaFoldDB" id="A0A6A2YD96"/>
<evidence type="ECO:0000313" key="5">
    <source>
        <dbReference type="EMBL" id="KAE8670024.1"/>
    </source>
</evidence>
<keyword evidence="3" id="KW-0464">Manganese</keyword>
<dbReference type="EMBL" id="VEPZ02001516">
    <property type="protein sequence ID" value="KAE8670024.1"/>
    <property type="molecule type" value="Genomic_DNA"/>
</dbReference>
<evidence type="ECO:0000256" key="2">
    <source>
        <dbReference type="ARBA" id="ARBA00022801"/>
    </source>
</evidence>
<dbReference type="Gene3D" id="3.30.70.360">
    <property type="match status" value="1"/>
</dbReference>
<dbReference type="Gene3D" id="3.40.630.10">
    <property type="entry name" value="Zn peptidases"/>
    <property type="match status" value="1"/>
</dbReference>
<keyword evidence="6" id="KW-1185">Reference proteome</keyword>